<dbReference type="HOGENOM" id="CLU_382299_0_0_1"/>
<dbReference type="PhylomeDB" id="E9HSF5"/>
<dbReference type="OrthoDB" id="7699676at2759"/>
<feature type="compositionally biased region" description="Basic and acidic residues" evidence="1">
    <location>
        <begin position="141"/>
        <end position="170"/>
    </location>
</feature>
<reference evidence="2 3" key="1">
    <citation type="journal article" date="2011" name="Science">
        <title>The ecoresponsive genome of Daphnia pulex.</title>
        <authorList>
            <person name="Colbourne J.K."/>
            <person name="Pfrender M.E."/>
            <person name="Gilbert D."/>
            <person name="Thomas W.K."/>
            <person name="Tucker A."/>
            <person name="Oakley T.H."/>
            <person name="Tokishita S."/>
            <person name="Aerts A."/>
            <person name="Arnold G.J."/>
            <person name="Basu M.K."/>
            <person name="Bauer D.J."/>
            <person name="Caceres C.E."/>
            <person name="Carmel L."/>
            <person name="Casola C."/>
            <person name="Choi J.H."/>
            <person name="Detter J.C."/>
            <person name="Dong Q."/>
            <person name="Dusheyko S."/>
            <person name="Eads B.D."/>
            <person name="Frohlich T."/>
            <person name="Geiler-Samerotte K.A."/>
            <person name="Gerlach D."/>
            <person name="Hatcher P."/>
            <person name="Jogdeo S."/>
            <person name="Krijgsveld J."/>
            <person name="Kriventseva E.V."/>
            <person name="Kultz D."/>
            <person name="Laforsch C."/>
            <person name="Lindquist E."/>
            <person name="Lopez J."/>
            <person name="Manak J.R."/>
            <person name="Muller J."/>
            <person name="Pangilinan J."/>
            <person name="Patwardhan R.P."/>
            <person name="Pitluck S."/>
            <person name="Pritham E.J."/>
            <person name="Rechtsteiner A."/>
            <person name="Rho M."/>
            <person name="Rogozin I.B."/>
            <person name="Sakarya O."/>
            <person name="Salamov A."/>
            <person name="Schaack S."/>
            <person name="Shapiro H."/>
            <person name="Shiga Y."/>
            <person name="Skalitzky C."/>
            <person name="Smith Z."/>
            <person name="Souvorov A."/>
            <person name="Sung W."/>
            <person name="Tang Z."/>
            <person name="Tsuchiya D."/>
            <person name="Tu H."/>
            <person name="Vos H."/>
            <person name="Wang M."/>
            <person name="Wolf Y.I."/>
            <person name="Yamagata H."/>
            <person name="Yamada T."/>
            <person name="Ye Y."/>
            <person name="Shaw J.R."/>
            <person name="Andrews J."/>
            <person name="Crease T.J."/>
            <person name="Tang H."/>
            <person name="Lucas S.M."/>
            <person name="Robertson H.M."/>
            <person name="Bork P."/>
            <person name="Koonin E.V."/>
            <person name="Zdobnov E.M."/>
            <person name="Grigoriev I.V."/>
            <person name="Lynch M."/>
            <person name="Boore J.L."/>
        </authorList>
    </citation>
    <scope>NUCLEOTIDE SEQUENCE [LARGE SCALE GENOMIC DNA]</scope>
</reference>
<proteinExistence type="predicted"/>
<feature type="region of interest" description="Disordered" evidence="1">
    <location>
        <begin position="112"/>
        <end position="170"/>
    </location>
</feature>
<dbReference type="Proteomes" id="UP000000305">
    <property type="component" value="Unassembled WGS sequence"/>
</dbReference>
<dbReference type="InParanoid" id="E9HSF5"/>
<dbReference type="KEGG" id="dpx:DAPPUDRAFT_117368"/>
<keyword evidence="3" id="KW-1185">Reference proteome</keyword>
<sequence>MEHAQTCPTPDVVAVMTQSWMTQQPASATRCLAVMTKSSNRATEKRIEKESNFTLDQNSPDLNGAQETPERREERRRNVGDKNAELRAKRNEETPEARELTLSVFRERYAERKRKKTQEENIQDQAGQAKRQRKLRQQVTPERREERRRNVGDKNAELSAKRNEETPEAMELRLRAVRERYAERKRKKTQEENLQDQAEQAKRQRKVRQQETPEKREERRRNVGDYYQIRRTAEEVEADHARRPVEEMHHGICLIEETQEVVELTCEAFAEQSTDSEKDGPEIFSDGLESVDWTQFEQETEDLRRAKYAHDHADIVPVETEEEQRHRQEFLEQNRLTKVMKTHQLAQKPIIDESKIKIYSCGKMDVICEFCGAIHFKGELASGKKFNLCCSKGKVILPPPKECPELLQMLFTNCHPQSANFIKEARQYNNALAFASLGASIDVLRGRGPYCFKIHGQLYHNTSAVQYYDEEISVPPALKSCDSALMEQLDDLIRRVNPYAVMYKNMRQVAMEEDRQAAVEGRSPLVVSMVIHNDRRTQDERRYNSPAGEEIAVVFKSIDGAPPENRDIRGHLLIPRRGKVFIRIDTQKPMCDPMTYPLLLPNGGNGWDQNLKRRNLNEYQDNVSDDHNEEQELLDGESRIADLHDEVQMRSEIVPEPDFETEVDIDPDVPVPIYDVNRRGPRSRITQCEFYSSQLSIRKGIFNAVLYGGPLFQQYVVDATQIAV</sequence>
<dbReference type="eggNOG" id="KOG0987">
    <property type="taxonomic scope" value="Eukaryota"/>
</dbReference>
<feature type="compositionally biased region" description="Basic and acidic residues" evidence="1">
    <location>
        <begin position="208"/>
        <end position="223"/>
    </location>
</feature>
<evidence type="ECO:0000313" key="2">
    <source>
        <dbReference type="EMBL" id="EFX65310.1"/>
    </source>
</evidence>
<dbReference type="PANTHER" id="PTHR45786">
    <property type="entry name" value="DNA BINDING PROTEIN-LIKE"/>
    <property type="match status" value="1"/>
</dbReference>
<evidence type="ECO:0000313" key="3">
    <source>
        <dbReference type="Proteomes" id="UP000000305"/>
    </source>
</evidence>
<feature type="compositionally biased region" description="Polar residues" evidence="1">
    <location>
        <begin position="52"/>
        <end position="61"/>
    </location>
</feature>
<dbReference type="PANTHER" id="PTHR45786:SF74">
    <property type="entry name" value="ATP-DEPENDENT DNA HELICASE"/>
    <property type="match status" value="1"/>
</dbReference>
<protein>
    <recommendedName>
        <fullName evidence="4">Helitron helicase-like domain-containing protein</fullName>
    </recommendedName>
</protein>
<name>E9HSF5_DAPPU</name>
<feature type="compositionally biased region" description="Basic and acidic residues" evidence="1">
    <location>
        <begin position="42"/>
        <end position="51"/>
    </location>
</feature>
<evidence type="ECO:0000256" key="1">
    <source>
        <dbReference type="SAM" id="MobiDB-lite"/>
    </source>
</evidence>
<dbReference type="AlphaFoldDB" id="E9HSF5"/>
<organism evidence="2 3">
    <name type="scientific">Daphnia pulex</name>
    <name type="common">Water flea</name>
    <dbReference type="NCBI Taxonomy" id="6669"/>
    <lineage>
        <taxon>Eukaryota</taxon>
        <taxon>Metazoa</taxon>
        <taxon>Ecdysozoa</taxon>
        <taxon>Arthropoda</taxon>
        <taxon>Crustacea</taxon>
        <taxon>Branchiopoda</taxon>
        <taxon>Diplostraca</taxon>
        <taxon>Cladocera</taxon>
        <taxon>Anomopoda</taxon>
        <taxon>Daphniidae</taxon>
        <taxon>Daphnia</taxon>
    </lineage>
</organism>
<feature type="region of interest" description="Disordered" evidence="1">
    <location>
        <begin position="183"/>
        <end position="223"/>
    </location>
</feature>
<dbReference type="EMBL" id="GL732751">
    <property type="protein sequence ID" value="EFX65310.1"/>
    <property type="molecule type" value="Genomic_DNA"/>
</dbReference>
<accession>E9HSF5</accession>
<feature type="compositionally biased region" description="Basic and acidic residues" evidence="1">
    <location>
        <begin position="68"/>
        <end position="97"/>
    </location>
</feature>
<gene>
    <name evidence="2" type="ORF">DAPPUDRAFT_117368</name>
</gene>
<evidence type="ECO:0008006" key="4">
    <source>
        <dbReference type="Google" id="ProtNLM"/>
    </source>
</evidence>
<feature type="region of interest" description="Disordered" evidence="1">
    <location>
        <begin position="37"/>
        <end position="97"/>
    </location>
</feature>